<protein>
    <submittedName>
        <fullName evidence="1">(spotted green pufferfish) hypothetical protein</fullName>
    </submittedName>
</protein>
<proteinExistence type="predicted"/>
<dbReference type="EMBL" id="CAAE01016899">
    <property type="protein sequence ID" value="CAG13611.1"/>
    <property type="molecule type" value="Genomic_DNA"/>
</dbReference>
<dbReference type="AlphaFoldDB" id="Q4RDC1"/>
<feature type="non-terminal residue" evidence="1">
    <location>
        <position position="1"/>
    </location>
</feature>
<gene>
    <name evidence="1" type="ORF">GSTENG00037932001</name>
</gene>
<organism evidence="1">
    <name type="scientific">Tetraodon nigroviridis</name>
    <name type="common">Spotted green pufferfish</name>
    <name type="synonym">Chelonodon nigroviridis</name>
    <dbReference type="NCBI Taxonomy" id="99883"/>
    <lineage>
        <taxon>Eukaryota</taxon>
        <taxon>Metazoa</taxon>
        <taxon>Chordata</taxon>
        <taxon>Craniata</taxon>
        <taxon>Vertebrata</taxon>
        <taxon>Euteleostomi</taxon>
        <taxon>Actinopterygii</taxon>
        <taxon>Neopterygii</taxon>
        <taxon>Teleostei</taxon>
        <taxon>Neoteleostei</taxon>
        <taxon>Acanthomorphata</taxon>
        <taxon>Eupercaria</taxon>
        <taxon>Tetraodontiformes</taxon>
        <taxon>Tetradontoidea</taxon>
        <taxon>Tetraodontidae</taxon>
        <taxon>Tetraodon</taxon>
    </lineage>
</organism>
<reference evidence="1" key="1">
    <citation type="journal article" date="2004" name="Nature">
        <title>Genome duplication in the teleost fish Tetraodon nigroviridis reveals the early vertebrate proto-karyotype.</title>
        <authorList>
            <person name="Jaillon O."/>
            <person name="Aury J.-M."/>
            <person name="Brunet F."/>
            <person name="Petit J.-L."/>
            <person name="Stange-Thomann N."/>
            <person name="Mauceli E."/>
            <person name="Bouneau L."/>
            <person name="Fischer C."/>
            <person name="Ozouf-Costaz C."/>
            <person name="Bernot A."/>
            <person name="Nicaud S."/>
            <person name="Jaffe D."/>
            <person name="Fisher S."/>
            <person name="Lutfalla G."/>
            <person name="Dossat C."/>
            <person name="Segurens B."/>
            <person name="Dasilva C."/>
            <person name="Salanoubat M."/>
            <person name="Levy M."/>
            <person name="Boudet N."/>
            <person name="Castellano S."/>
            <person name="Anthouard V."/>
            <person name="Jubin C."/>
            <person name="Castelli V."/>
            <person name="Katinka M."/>
            <person name="Vacherie B."/>
            <person name="Biemont C."/>
            <person name="Skalli Z."/>
            <person name="Cattolico L."/>
            <person name="Poulain J."/>
            <person name="De Berardinis V."/>
            <person name="Cruaud C."/>
            <person name="Duprat S."/>
            <person name="Brottier P."/>
            <person name="Coutanceau J.-P."/>
            <person name="Gouzy J."/>
            <person name="Parra G."/>
            <person name="Lardier G."/>
            <person name="Chapple C."/>
            <person name="McKernan K.J."/>
            <person name="McEwan P."/>
            <person name="Bosak S."/>
            <person name="Kellis M."/>
            <person name="Volff J.-N."/>
            <person name="Guigo R."/>
            <person name="Zody M.C."/>
            <person name="Mesirov J."/>
            <person name="Lindblad-Toh K."/>
            <person name="Birren B."/>
            <person name="Nusbaum C."/>
            <person name="Kahn D."/>
            <person name="Robinson-Rechavi M."/>
            <person name="Laudet V."/>
            <person name="Schachter V."/>
            <person name="Quetier F."/>
            <person name="Saurin W."/>
            <person name="Scarpelli C."/>
            <person name="Wincker P."/>
            <person name="Lander E.S."/>
            <person name="Weissenbach J."/>
            <person name="Roest Crollius H."/>
        </authorList>
    </citation>
    <scope>NUCLEOTIDE SEQUENCE [LARGE SCALE GENOMIC DNA]</scope>
</reference>
<sequence length="44" mass="4875">LRSRARSSGSCLSTLHTTFCTQNSGKINLYCGIIVNFCVYMSQI</sequence>
<evidence type="ECO:0000313" key="1">
    <source>
        <dbReference type="EMBL" id="CAG13611.1"/>
    </source>
</evidence>
<dbReference type="KEGG" id="tng:GSTEN00037932G001"/>
<comment type="caution">
    <text evidence="1">The sequence shown here is derived from an EMBL/GenBank/DDBJ whole genome shotgun (WGS) entry which is preliminary data.</text>
</comment>
<accession>Q4RDC1</accession>
<reference evidence="1" key="2">
    <citation type="submission" date="2004-02" db="EMBL/GenBank/DDBJ databases">
        <authorList>
            <consortium name="Genoscope"/>
            <consortium name="Whitehead Institute Centre for Genome Research"/>
        </authorList>
    </citation>
    <scope>NUCLEOTIDE SEQUENCE</scope>
</reference>
<name>Q4RDC1_TETNG</name>